<dbReference type="Proteomes" id="UP001632038">
    <property type="component" value="Unassembled WGS sequence"/>
</dbReference>
<keyword evidence="4 6" id="KW-0964">Secreted</keyword>
<dbReference type="Pfam" id="PF05938">
    <property type="entry name" value="Self-incomp_S1"/>
    <property type="match status" value="1"/>
</dbReference>
<comment type="similarity">
    <text evidence="2 6">Belongs to the plant self-incompatibility (S1) protein family.</text>
</comment>
<dbReference type="GO" id="GO:0005576">
    <property type="term" value="C:extracellular region"/>
    <property type="evidence" value="ECO:0007669"/>
    <property type="project" value="UniProtKB-SubCell"/>
</dbReference>
<dbReference type="EMBL" id="JAVIJP010000007">
    <property type="protein sequence ID" value="KAL3650335.1"/>
    <property type="molecule type" value="Genomic_DNA"/>
</dbReference>
<dbReference type="GO" id="GO:0060320">
    <property type="term" value="P:rejection of self pollen"/>
    <property type="evidence" value="ECO:0007669"/>
    <property type="project" value="UniProtKB-KW"/>
</dbReference>
<keyword evidence="5 6" id="KW-0732">Signal</keyword>
<keyword evidence="8" id="KW-1185">Reference proteome</keyword>
<evidence type="ECO:0000256" key="4">
    <source>
        <dbReference type="ARBA" id="ARBA00022525"/>
    </source>
</evidence>
<keyword evidence="3 6" id="KW-0713">Self-incompatibility</keyword>
<sequence>MKISEQKMLSVTIGVVLLLISNMLTPSDQVTPLAKTRVVLQNLIPKQNVTIHCWSSDDDLGTHQLAFNATFSWHFRLNLWMTTKFVCDFTTNKNSGRYTVYDIYHEYVCHKYCLWEITSDFPCLVVKDNPKMNACEIWQHNRSIANASSLLIA</sequence>
<evidence type="ECO:0000256" key="2">
    <source>
        <dbReference type="ARBA" id="ARBA00005581"/>
    </source>
</evidence>
<evidence type="ECO:0000256" key="1">
    <source>
        <dbReference type="ARBA" id="ARBA00004613"/>
    </source>
</evidence>
<proteinExistence type="inferred from homology"/>
<organism evidence="7 8">
    <name type="scientific">Castilleja foliolosa</name>
    <dbReference type="NCBI Taxonomy" id="1961234"/>
    <lineage>
        <taxon>Eukaryota</taxon>
        <taxon>Viridiplantae</taxon>
        <taxon>Streptophyta</taxon>
        <taxon>Embryophyta</taxon>
        <taxon>Tracheophyta</taxon>
        <taxon>Spermatophyta</taxon>
        <taxon>Magnoliopsida</taxon>
        <taxon>eudicotyledons</taxon>
        <taxon>Gunneridae</taxon>
        <taxon>Pentapetalae</taxon>
        <taxon>asterids</taxon>
        <taxon>lamiids</taxon>
        <taxon>Lamiales</taxon>
        <taxon>Orobanchaceae</taxon>
        <taxon>Pedicularideae</taxon>
        <taxon>Castillejinae</taxon>
        <taxon>Castilleja</taxon>
    </lineage>
</organism>
<accession>A0ABD3EB51</accession>
<evidence type="ECO:0000256" key="5">
    <source>
        <dbReference type="ARBA" id="ARBA00022729"/>
    </source>
</evidence>
<feature type="chain" id="PRO_5044525860" description="S-protein homolog" evidence="6">
    <location>
        <begin position="30"/>
        <end position="153"/>
    </location>
</feature>
<evidence type="ECO:0000313" key="8">
    <source>
        <dbReference type="Proteomes" id="UP001632038"/>
    </source>
</evidence>
<evidence type="ECO:0000256" key="3">
    <source>
        <dbReference type="ARBA" id="ARBA00022471"/>
    </source>
</evidence>
<dbReference type="AlphaFoldDB" id="A0ABD3EB51"/>
<evidence type="ECO:0000256" key="6">
    <source>
        <dbReference type="RuleBase" id="RU367044"/>
    </source>
</evidence>
<evidence type="ECO:0000313" key="7">
    <source>
        <dbReference type="EMBL" id="KAL3650335.1"/>
    </source>
</evidence>
<name>A0ABD3EB51_9LAMI</name>
<comment type="caution">
    <text evidence="7">The sequence shown here is derived from an EMBL/GenBank/DDBJ whole genome shotgun (WGS) entry which is preliminary data.</text>
</comment>
<gene>
    <name evidence="7" type="ORF">CASFOL_006738</name>
</gene>
<feature type="signal peptide" evidence="6">
    <location>
        <begin position="1"/>
        <end position="29"/>
    </location>
</feature>
<dbReference type="PANTHER" id="PTHR31232:SF42">
    <property type="entry name" value="S-PROTEIN HOMOLOG"/>
    <property type="match status" value="1"/>
</dbReference>
<dbReference type="InterPro" id="IPR010264">
    <property type="entry name" value="Self-incomp_S1"/>
</dbReference>
<protein>
    <recommendedName>
        <fullName evidence="6">S-protein homolog</fullName>
    </recommendedName>
</protein>
<dbReference type="PANTHER" id="PTHR31232">
    <property type="match status" value="1"/>
</dbReference>
<reference evidence="8" key="1">
    <citation type="journal article" date="2024" name="IScience">
        <title>Strigolactones Initiate the Formation of Haustorium-like Structures in Castilleja.</title>
        <authorList>
            <person name="Buerger M."/>
            <person name="Peterson D."/>
            <person name="Chory J."/>
        </authorList>
    </citation>
    <scope>NUCLEOTIDE SEQUENCE [LARGE SCALE GENOMIC DNA]</scope>
</reference>
<comment type="subcellular location">
    <subcellularLocation>
        <location evidence="1 6">Secreted</location>
    </subcellularLocation>
</comment>